<dbReference type="PANTHER" id="PTHR28243">
    <property type="entry name" value="AGL049CP"/>
    <property type="match status" value="1"/>
</dbReference>
<reference evidence="3" key="1">
    <citation type="journal article" date="2021" name="Nat. Commun.">
        <title>Genetic determinants of endophytism in the Arabidopsis root mycobiome.</title>
        <authorList>
            <person name="Mesny F."/>
            <person name="Miyauchi S."/>
            <person name="Thiergart T."/>
            <person name="Pickel B."/>
            <person name="Atanasova L."/>
            <person name="Karlsson M."/>
            <person name="Huettel B."/>
            <person name="Barry K.W."/>
            <person name="Haridas S."/>
            <person name="Chen C."/>
            <person name="Bauer D."/>
            <person name="Andreopoulos W."/>
            <person name="Pangilinan J."/>
            <person name="LaButti K."/>
            <person name="Riley R."/>
            <person name="Lipzen A."/>
            <person name="Clum A."/>
            <person name="Drula E."/>
            <person name="Henrissat B."/>
            <person name="Kohler A."/>
            <person name="Grigoriev I.V."/>
            <person name="Martin F.M."/>
            <person name="Hacquard S."/>
        </authorList>
    </citation>
    <scope>NUCLEOTIDE SEQUENCE</scope>
    <source>
        <strain evidence="3">MPI-SDFR-AT-0117</strain>
    </source>
</reference>
<dbReference type="Gene3D" id="2.30.110.10">
    <property type="entry name" value="Electron Transport, Fmn-binding Protein, Chain A"/>
    <property type="match status" value="1"/>
</dbReference>
<comment type="caution">
    <text evidence="3">The sequence shown here is derived from an EMBL/GenBank/DDBJ whole genome shotgun (WGS) entry which is preliminary data.</text>
</comment>
<feature type="region of interest" description="Disordered" evidence="1">
    <location>
        <begin position="233"/>
        <end position="268"/>
    </location>
</feature>
<dbReference type="Proteomes" id="UP000770015">
    <property type="component" value="Unassembled WGS sequence"/>
</dbReference>
<evidence type="ECO:0000259" key="2">
    <source>
        <dbReference type="Pfam" id="PF12766"/>
    </source>
</evidence>
<dbReference type="GO" id="GO:0010181">
    <property type="term" value="F:FMN binding"/>
    <property type="evidence" value="ECO:0007669"/>
    <property type="project" value="InterPro"/>
</dbReference>
<evidence type="ECO:0000313" key="4">
    <source>
        <dbReference type="Proteomes" id="UP000770015"/>
    </source>
</evidence>
<feature type="compositionally biased region" description="Acidic residues" evidence="1">
    <location>
        <begin position="255"/>
        <end position="268"/>
    </location>
</feature>
<accession>A0A9P9A530</accession>
<dbReference type="PANTHER" id="PTHR28243:SF1">
    <property type="entry name" value="PYRIDOXAMINE 5'-PHOSPHATE OXIDASE ALR4036 FAMILY FMN-BINDING DOMAIN-CONTAINING PROTEIN"/>
    <property type="match status" value="1"/>
</dbReference>
<evidence type="ECO:0000256" key="1">
    <source>
        <dbReference type="SAM" id="MobiDB-lite"/>
    </source>
</evidence>
<dbReference type="EMBL" id="JAGSXJ010000027">
    <property type="protein sequence ID" value="KAH6672748.1"/>
    <property type="molecule type" value="Genomic_DNA"/>
</dbReference>
<name>A0A9P9A530_9PEZI</name>
<organism evidence="3 4">
    <name type="scientific">Plectosphaerella plurivora</name>
    <dbReference type="NCBI Taxonomy" id="936078"/>
    <lineage>
        <taxon>Eukaryota</taxon>
        <taxon>Fungi</taxon>
        <taxon>Dikarya</taxon>
        <taxon>Ascomycota</taxon>
        <taxon>Pezizomycotina</taxon>
        <taxon>Sordariomycetes</taxon>
        <taxon>Hypocreomycetidae</taxon>
        <taxon>Glomerellales</taxon>
        <taxon>Plectosphaerellaceae</taxon>
        <taxon>Plectosphaerella</taxon>
    </lineage>
</organism>
<feature type="domain" description="Pyridoxamine 5'-phosphate oxidase Alr4036 family FMN-binding" evidence="2">
    <location>
        <begin position="37"/>
        <end position="160"/>
    </location>
</feature>
<feature type="region of interest" description="Disordered" evidence="1">
    <location>
        <begin position="195"/>
        <end position="214"/>
    </location>
</feature>
<dbReference type="InterPro" id="IPR024624">
    <property type="entry name" value="Pyridox_Oxase_Alr4036_FMN-bd"/>
</dbReference>
<proteinExistence type="predicted"/>
<keyword evidence="4" id="KW-1185">Reference proteome</keyword>
<dbReference type="InterPro" id="IPR012349">
    <property type="entry name" value="Split_barrel_FMN-bd"/>
</dbReference>
<gene>
    <name evidence="3" type="ORF">F5X68DRAFT_214964</name>
</gene>
<dbReference type="Pfam" id="PF12766">
    <property type="entry name" value="Pyridox_oxase_2"/>
    <property type="match status" value="1"/>
</dbReference>
<sequence>MHLSPSTASRLSRISAHLASPSTMASSSSSSSPASPAPWRALFLEHISTMSSPEFTLATIHPASGNVPASPRARTCVFRGMLASLPVNPKNTASFNGPIRESDLATFTTDVRMHKVPDLFGTPTATSGSLGAGGGARVEAVWWPRETGTQWRLRGAAWLLSDDLDRQDGAAREGEKAEEADAGAKAVREHLLSHLRERSDEETKRVPIPDEQQGQIAEGEWSFAREITAQFGNLSPGMRGSFKNPPPGTPKKPEDGDDQLGQEVTDLEDAAARANFRVVVIVPDEVDQTDLSDPKAPRRWIYRRAGEGWEKTEVWP</sequence>
<evidence type="ECO:0000313" key="3">
    <source>
        <dbReference type="EMBL" id="KAH6672748.1"/>
    </source>
</evidence>
<dbReference type="OrthoDB" id="5394411at2759"/>
<protein>
    <recommendedName>
        <fullName evidence="2">Pyridoxamine 5'-phosphate oxidase Alr4036 family FMN-binding domain-containing protein</fullName>
    </recommendedName>
</protein>
<feature type="compositionally biased region" description="Basic and acidic residues" evidence="1">
    <location>
        <begin position="195"/>
        <end position="208"/>
    </location>
</feature>
<dbReference type="AlphaFoldDB" id="A0A9P9A530"/>
<dbReference type="SUPFAM" id="SSF50475">
    <property type="entry name" value="FMN-binding split barrel"/>
    <property type="match status" value="1"/>
</dbReference>